<keyword evidence="2 5" id="KW-0812">Transmembrane</keyword>
<comment type="similarity">
    <text evidence="5">Belongs to the DHHC palmitoyltransferase family.</text>
</comment>
<keyword evidence="5" id="KW-0012">Acyltransferase</keyword>
<dbReference type="Pfam" id="PF01529">
    <property type="entry name" value="DHHC"/>
    <property type="match status" value="1"/>
</dbReference>
<gene>
    <name evidence="7" type="ORF">ElyMa_005903000</name>
</gene>
<evidence type="ECO:0000256" key="4">
    <source>
        <dbReference type="ARBA" id="ARBA00023136"/>
    </source>
</evidence>
<keyword evidence="3 5" id="KW-1133">Transmembrane helix</keyword>
<comment type="caution">
    <text evidence="7">The sequence shown here is derived from an EMBL/GenBank/DDBJ whole genome shotgun (WGS) entry which is preliminary data.</text>
</comment>
<evidence type="ECO:0000259" key="6">
    <source>
        <dbReference type="Pfam" id="PF01529"/>
    </source>
</evidence>
<dbReference type="EC" id="2.3.1.225" evidence="5"/>
<sequence>MDHHCLFLLRCVAKNNHALFIWLLIFGAANMALYCLSFVLYVQNLYGDQPWSEIWSVLIDREGWPLTLLFLNLLSFLWSGNVLHYQYHCVSTGRTAFFNRPPAGFEMKRLTRLEKFSNFCYFLMEKPLPHTTFVPESDETAQYAKESMLKDDVKIV</sequence>
<protein>
    <recommendedName>
        <fullName evidence="5">Palmitoyltransferase</fullName>
        <ecNumber evidence="5">2.3.1.225</ecNumber>
    </recommendedName>
</protein>
<evidence type="ECO:0000313" key="8">
    <source>
        <dbReference type="Proteomes" id="UP000762676"/>
    </source>
</evidence>
<keyword evidence="5" id="KW-0808">Transferase</keyword>
<organism evidence="7 8">
    <name type="scientific">Elysia marginata</name>
    <dbReference type="NCBI Taxonomy" id="1093978"/>
    <lineage>
        <taxon>Eukaryota</taxon>
        <taxon>Metazoa</taxon>
        <taxon>Spiralia</taxon>
        <taxon>Lophotrochozoa</taxon>
        <taxon>Mollusca</taxon>
        <taxon>Gastropoda</taxon>
        <taxon>Heterobranchia</taxon>
        <taxon>Euthyneura</taxon>
        <taxon>Panpulmonata</taxon>
        <taxon>Sacoglossa</taxon>
        <taxon>Placobranchoidea</taxon>
        <taxon>Plakobranchidae</taxon>
        <taxon>Elysia</taxon>
    </lineage>
</organism>
<comment type="catalytic activity">
    <reaction evidence="5">
        <text>L-cysteinyl-[protein] + hexadecanoyl-CoA = S-hexadecanoyl-L-cysteinyl-[protein] + CoA</text>
        <dbReference type="Rhea" id="RHEA:36683"/>
        <dbReference type="Rhea" id="RHEA-COMP:10131"/>
        <dbReference type="Rhea" id="RHEA-COMP:11032"/>
        <dbReference type="ChEBI" id="CHEBI:29950"/>
        <dbReference type="ChEBI" id="CHEBI:57287"/>
        <dbReference type="ChEBI" id="CHEBI:57379"/>
        <dbReference type="ChEBI" id="CHEBI:74151"/>
        <dbReference type="EC" id="2.3.1.225"/>
    </reaction>
</comment>
<accession>A0AAV4G562</accession>
<feature type="transmembrane region" description="Helical" evidence="5">
    <location>
        <begin position="20"/>
        <end position="43"/>
    </location>
</feature>
<comment type="domain">
    <text evidence="5">The DHHC domain is required for palmitoyltransferase activity.</text>
</comment>
<evidence type="ECO:0000256" key="2">
    <source>
        <dbReference type="ARBA" id="ARBA00022692"/>
    </source>
</evidence>
<comment type="subcellular location">
    <subcellularLocation>
        <location evidence="1">Membrane</location>
        <topology evidence="1">Multi-pass membrane protein</topology>
    </subcellularLocation>
</comment>
<dbReference type="InterPro" id="IPR001594">
    <property type="entry name" value="Palmitoyltrfase_DHHC"/>
</dbReference>
<keyword evidence="8" id="KW-1185">Reference proteome</keyword>
<name>A0AAV4G562_9GAST</name>
<dbReference type="AlphaFoldDB" id="A0AAV4G562"/>
<dbReference type="GO" id="GO:0019706">
    <property type="term" value="F:protein-cysteine S-palmitoyltransferase activity"/>
    <property type="evidence" value="ECO:0007669"/>
    <property type="project" value="UniProtKB-EC"/>
</dbReference>
<reference evidence="7 8" key="1">
    <citation type="journal article" date="2021" name="Elife">
        <title>Chloroplast acquisition without the gene transfer in kleptoplastic sea slugs, Plakobranchus ocellatus.</title>
        <authorList>
            <person name="Maeda T."/>
            <person name="Takahashi S."/>
            <person name="Yoshida T."/>
            <person name="Shimamura S."/>
            <person name="Takaki Y."/>
            <person name="Nagai Y."/>
            <person name="Toyoda A."/>
            <person name="Suzuki Y."/>
            <person name="Arimoto A."/>
            <person name="Ishii H."/>
            <person name="Satoh N."/>
            <person name="Nishiyama T."/>
            <person name="Hasebe M."/>
            <person name="Maruyama T."/>
            <person name="Minagawa J."/>
            <person name="Obokata J."/>
            <person name="Shigenobu S."/>
        </authorList>
    </citation>
    <scope>NUCLEOTIDE SEQUENCE [LARGE SCALE GENOMIC DNA]</scope>
</reference>
<dbReference type="Proteomes" id="UP000762676">
    <property type="component" value="Unassembled WGS sequence"/>
</dbReference>
<evidence type="ECO:0000256" key="5">
    <source>
        <dbReference type="RuleBase" id="RU079119"/>
    </source>
</evidence>
<evidence type="ECO:0000256" key="3">
    <source>
        <dbReference type="ARBA" id="ARBA00022989"/>
    </source>
</evidence>
<evidence type="ECO:0000256" key="1">
    <source>
        <dbReference type="ARBA" id="ARBA00004141"/>
    </source>
</evidence>
<evidence type="ECO:0000313" key="7">
    <source>
        <dbReference type="EMBL" id="GFR80627.1"/>
    </source>
</evidence>
<dbReference type="PROSITE" id="PS50216">
    <property type="entry name" value="DHHC"/>
    <property type="match status" value="1"/>
</dbReference>
<dbReference type="GO" id="GO:0016020">
    <property type="term" value="C:membrane"/>
    <property type="evidence" value="ECO:0007669"/>
    <property type="project" value="UniProtKB-SubCell"/>
</dbReference>
<feature type="transmembrane region" description="Helical" evidence="5">
    <location>
        <begin position="63"/>
        <end position="84"/>
    </location>
</feature>
<keyword evidence="4 5" id="KW-0472">Membrane</keyword>
<dbReference type="EMBL" id="BMAT01011862">
    <property type="protein sequence ID" value="GFR80627.1"/>
    <property type="molecule type" value="Genomic_DNA"/>
</dbReference>
<feature type="domain" description="Palmitoyltransferase DHHC" evidence="6">
    <location>
        <begin position="1"/>
        <end position="96"/>
    </location>
</feature>
<proteinExistence type="inferred from homology"/>